<dbReference type="EMBL" id="HF935329">
    <property type="protein sequence ID" value="CCX06991.1"/>
    <property type="molecule type" value="Genomic_DNA"/>
</dbReference>
<dbReference type="Proteomes" id="UP000018144">
    <property type="component" value="Unassembled WGS sequence"/>
</dbReference>
<sequence>MGAGFTTILFFLRTTILCILKATKITPLIISPYYFTTSCFTTASASFVDCFNIPLAMAHMRDNRLICCRFSSSYSAPVLLGTIVLHRPQLLQHICSIIAFTSLRRICTVLWYHRLICGVFECFSNRLSCFWHHHPQQVALILLPHLFTLKKHVPLRAALPAMLLASLIHGKHSEWYQCSKPSVHDGSPDGTGPIL</sequence>
<evidence type="ECO:0000313" key="2">
    <source>
        <dbReference type="EMBL" id="CCX06991.1"/>
    </source>
</evidence>
<feature type="signal peptide" evidence="1">
    <location>
        <begin position="1"/>
        <end position="22"/>
    </location>
</feature>
<dbReference type="AlphaFoldDB" id="U4KYD9"/>
<evidence type="ECO:0000313" key="3">
    <source>
        <dbReference type="Proteomes" id="UP000018144"/>
    </source>
</evidence>
<name>U4KYD9_PYROM</name>
<feature type="chain" id="PRO_5004651510" evidence="1">
    <location>
        <begin position="23"/>
        <end position="195"/>
    </location>
</feature>
<proteinExistence type="predicted"/>
<keyword evidence="1" id="KW-0732">Signal</keyword>
<keyword evidence="3" id="KW-1185">Reference proteome</keyword>
<reference evidence="2 3" key="1">
    <citation type="journal article" date="2013" name="PLoS Genet.">
        <title>The genome and development-dependent transcriptomes of Pyronema confluens: a window into fungal evolution.</title>
        <authorList>
            <person name="Traeger S."/>
            <person name="Altegoer F."/>
            <person name="Freitag M."/>
            <person name="Gabaldon T."/>
            <person name="Kempken F."/>
            <person name="Kumar A."/>
            <person name="Marcet-Houben M."/>
            <person name="Poggeler S."/>
            <person name="Stajich J.E."/>
            <person name="Nowrousian M."/>
        </authorList>
    </citation>
    <scope>NUCLEOTIDE SEQUENCE [LARGE SCALE GENOMIC DNA]</scope>
    <source>
        <strain evidence="3">CBS 100304</strain>
        <tissue evidence="2">Vegetative mycelium</tissue>
    </source>
</reference>
<protein>
    <submittedName>
        <fullName evidence="2">Uncharacterized protein</fullName>
    </submittedName>
</protein>
<gene>
    <name evidence="2" type="ORF">PCON_06578</name>
</gene>
<evidence type="ECO:0000256" key="1">
    <source>
        <dbReference type="SAM" id="SignalP"/>
    </source>
</evidence>
<organism evidence="2 3">
    <name type="scientific">Pyronema omphalodes (strain CBS 100304)</name>
    <name type="common">Pyronema confluens</name>
    <dbReference type="NCBI Taxonomy" id="1076935"/>
    <lineage>
        <taxon>Eukaryota</taxon>
        <taxon>Fungi</taxon>
        <taxon>Dikarya</taxon>
        <taxon>Ascomycota</taxon>
        <taxon>Pezizomycotina</taxon>
        <taxon>Pezizomycetes</taxon>
        <taxon>Pezizales</taxon>
        <taxon>Pyronemataceae</taxon>
        <taxon>Pyronema</taxon>
    </lineage>
</organism>
<accession>U4KYD9</accession>